<proteinExistence type="predicted"/>
<dbReference type="Proteomes" id="UP000182958">
    <property type="component" value="Unassembled WGS sequence"/>
</dbReference>
<evidence type="ECO:0000313" key="2">
    <source>
        <dbReference type="Proteomes" id="UP000182958"/>
    </source>
</evidence>
<evidence type="ECO:0000313" key="1">
    <source>
        <dbReference type="EMBL" id="SFW36966.1"/>
    </source>
</evidence>
<dbReference type="EMBL" id="FPJA01000006">
    <property type="protein sequence ID" value="SFW36966.1"/>
    <property type="molecule type" value="Genomic_DNA"/>
</dbReference>
<keyword evidence="2" id="KW-1185">Reference proteome</keyword>
<evidence type="ECO:0008006" key="3">
    <source>
        <dbReference type="Google" id="ProtNLM"/>
    </source>
</evidence>
<reference evidence="2" key="1">
    <citation type="submission" date="2016-11" db="EMBL/GenBank/DDBJ databases">
        <authorList>
            <person name="Varghese N."/>
            <person name="Submissions S."/>
        </authorList>
    </citation>
    <scope>NUCLEOTIDE SEQUENCE [LARGE SCALE GENOMIC DNA]</scope>
    <source>
        <strain evidence="2">C3</strain>
    </source>
</reference>
<accession>A0A1K1NRB7</accession>
<organism evidence="1 2">
    <name type="scientific">Selenomonas ruminantium</name>
    <dbReference type="NCBI Taxonomy" id="971"/>
    <lineage>
        <taxon>Bacteria</taxon>
        <taxon>Bacillati</taxon>
        <taxon>Bacillota</taxon>
        <taxon>Negativicutes</taxon>
        <taxon>Selenomonadales</taxon>
        <taxon>Selenomonadaceae</taxon>
        <taxon>Selenomonas</taxon>
    </lineage>
</organism>
<name>A0A1K1NRB7_SELRU</name>
<sequence length="289" mass="34024">MYGKIKWIIKKVFLSLEGLWHIVIKAKSFDNYKIGNNSKIYILGNGPSLRNELDNNLNIFSCNDCLCVNWFPLTDEFFQIKPSYLALADPVFFADGNIGYDFIKTKSEQFFHVLSKQVDWELVIIIPAQCIFDKRRVDLIKENSFIKIMKINADLFHGFDFLRDYFINKRLSSFHFQNVLVLALTAGIFMGYKQIFLLGCDHDWCKNLYVNDCNDVYIKDIHFYKDKSEGLVPMLKRPGQFFSMSELFNAFSIDFVEYEKIEKYARRHECEIINTVENSFIDAFKRGRI</sequence>
<dbReference type="Gene3D" id="3.90.1480.10">
    <property type="entry name" value="Alpha-2,3-sialyltransferase"/>
    <property type="match status" value="1"/>
</dbReference>
<dbReference type="RefSeq" id="WP_072306151.1">
    <property type="nucleotide sequence ID" value="NZ_FPJA01000006.1"/>
</dbReference>
<gene>
    <name evidence="1" type="ORF">SAMN02910323_1529</name>
</gene>
<protein>
    <recommendedName>
        <fullName evidence="3">DUF115 domain-containing protein</fullName>
    </recommendedName>
</protein>
<dbReference type="AlphaFoldDB" id="A0A1K1NRB7"/>